<dbReference type="EMBL" id="BTGU01000022">
    <property type="protein sequence ID" value="GMN46369.1"/>
    <property type="molecule type" value="Genomic_DNA"/>
</dbReference>
<dbReference type="AlphaFoldDB" id="A0AA88A5V7"/>
<accession>A0AA88A5V7</accession>
<gene>
    <name evidence="1" type="ORF">TIFTF001_015549</name>
</gene>
<name>A0AA88A5V7_FICCA</name>
<sequence length="154" mass="18248">MAAVASMVERERERERERECGRRWRLRWWRKREQHDVRGAKGNKERKERGRVVLEASIKREREREGGSGGLDRDGEREGGWWWGIRWRGKAASAKEKAFVGEKRRERDLGKGEDGFEGLVDYVLIIRWPGDWEERPNQIIPILRREQHPPGAGH</sequence>
<evidence type="ECO:0000313" key="1">
    <source>
        <dbReference type="EMBL" id="GMN46369.1"/>
    </source>
</evidence>
<reference evidence="1" key="1">
    <citation type="submission" date="2023-07" db="EMBL/GenBank/DDBJ databases">
        <title>draft genome sequence of fig (Ficus carica).</title>
        <authorList>
            <person name="Takahashi T."/>
            <person name="Nishimura K."/>
        </authorList>
    </citation>
    <scope>NUCLEOTIDE SEQUENCE</scope>
</reference>
<evidence type="ECO:0000313" key="2">
    <source>
        <dbReference type="Proteomes" id="UP001187192"/>
    </source>
</evidence>
<organism evidence="1 2">
    <name type="scientific">Ficus carica</name>
    <name type="common">Common fig</name>
    <dbReference type="NCBI Taxonomy" id="3494"/>
    <lineage>
        <taxon>Eukaryota</taxon>
        <taxon>Viridiplantae</taxon>
        <taxon>Streptophyta</taxon>
        <taxon>Embryophyta</taxon>
        <taxon>Tracheophyta</taxon>
        <taxon>Spermatophyta</taxon>
        <taxon>Magnoliopsida</taxon>
        <taxon>eudicotyledons</taxon>
        <taxon>Gunneridae</taxon>
        <taxon>Pentapetalae</taxon>
        <taxon>rosids</taxon>
        <taxon>fabids</taxon>
        <taxon>Rosales</taxon>
        <taxon>Moraceae</taxon>
        <taxon>Ficeae</taxon>
        <taxon>Ficus</taxon>
    </lineage>
</organism>
<keyword evidence="2" id="KW-1185">Reference proteome</keyword>
<protein>
    <submittedName>
        <fullName evidence="1">Uncharacterized protein</fullName>
    </submittedName>
</protein>
<comment type="caution">
    <text evidence="1">The sequence shown here is derived from an EMBL/GenBank/DDBJ whole genome shotgun (WGS) entry which is preliminary data.</text>
</comment>
<dbReference type="Proteomes" id="UP001187192">
    <property type="component" value="Unassembled WGS sequence"/>
</dbReference>
<proteinExistence type="predicted"/>